<feature type="non-terminal residue" evidence="3">
    <location>
        <position position="1"/>
    </location>
</feature>
<evidence type="ECO:0000313" key="3">
    <source>
        <dbReference type="EMBL" id="GAH25757.1"/>
    </source>
</evidence>
<dbReference type="GO" id="GO:0003677">
    <property type="term" value="F:DNA binding"/>
    <property type="evidence" value="ECO:0007669"/>
    <property type="project" value="InterPro"/>
</dbReference>
<dbReference type="InterPro" id="IPR013497">
    <property type="entry name" value="Topo_IA_cen"/>
</dbReference>
<comment type="caution">
    <text evidence="3">The sequence shown here is derived from an EMBL/GenBank/DDBJ whole genome shotgun (WGS) entry which is preliminary data.</text>
</comment>
<dbReference type="PANTHER" id="PTHR42785">
    <property type="entry name" value="DNA TOPOISOMERASE, TYPE IA, CORE"/>
    <property type="match status" value="1"/>
</dbReference>
<dbReference type="InterPro" id="IPR013498">
    <property type="entry name" value="Topo_IA_Znf"/>
</dbReference>
<dbReference type="InterPro" id="IPR023405">
    <property type="entry name" value="Topo_IA_core_domain"/>
</dbReference>
<accession>X1DZQ1</accession>
<dbReference type="SUPFAM" id="SSF56712">
    <property type="entry name" value="Prokaryotic type I DNA topoisomerase"/>
    <property type="match status" value="1"/>
</dbReference>
<dbReference type="AlphaFoldDB" id="X1DZQ1"/>
<dbReference type="PANTHER" id="PTHR42785:SF1">
    <property type="entry name" value="DNA TOPOISOMERASE"/>
    <property type="match status" value="1"/>
</dbReference>
<dbReference type="Gene3D" id="3.30.65.10">
    <property type="entry name" value="Bacterial Topoisomerase I, domain 1"/>
    <property type="match status" value="2"/>
</dbReference>
<protein>
    <recommendedName>
        <fullName evidence="2">Topo IA-type catalytic domain-containing protein</fullName>
    </recommendedName>
</protein>
<feature type="domain" description="Topo IA-type catalytic" evidence="2">
    <location>
        <begin position="1"/>
        <end position="101"/>
    </location>
</feature>
<sequence length="214" mass="24355">PHFTEATLIKMLEQWGIGRPSTYAPILSTIQGRDYVTKAKGSLQPTELGFVVNDLLAQHFANIINIQFTAQMEDELDEVAHENRDWVHLVQNFYTPFEESLDKASQLMEKVKLADEVTEEVCPKCGKPMVVKFGRYGKFLACSGYPECKSTKPFQVKIGVKCPECGNELVEKISKKKRTFYGCSNYPKCTFATNRKPLPQPLIPRGMLSRQWRS</sequence>
<name>X1DZQ1_9ZZZZ</name>
<dbReference type="Gene3D" id="1.10.460.10">
    <property type="entry name" value="Topoisomerase I, domain 2"/>
    <property type="match status" value="1"/>
</dbReference>
<dbReference type="SUPFAM" id="SSF57783">
    <property type="entry name" value="Zinc beta-ribbon"/>
    <property type="match status" value="2"/>
</dbReference>
<dbReference type="GO" id="GO:0006265">
    <property type="term" value="P:DNA topological change"/>
    <property type="evidence" value="ECO:0007669"/>
    <property type="project" value="InterPro"/>
</dbReference>
<dbReference type="InterPro" id="IPR013824">
    <property type="entry name" value="Topo_IA_cen_sub1"/>
</dbReference>
<dbReference type="Pfam" id="PF01396">
    <property type="entry name" value="Zn_ribbon_Top1"/>
    <property type="match status" value="2"/>
</dbReference>
<evidence type="ECO:0000256" key="1">
    <source>
        <dbReference type="ARBA" id="ARBA00023235"/>
    </source>
</evidence>
<gene>
    <name evidence="3" type="ORF">S03H2_05388</name>
</gene>
<reference evidence="3" key="1">
    <citation type="journal article" date="2014" name="Front. Microbiol.">
        <title>High frequency of phylogenetically diverse reductive dehalogenase-homologous genes in deep subseafloor sedimentary metagenomes.</title>
        <authorList>
            <person name="Kawai M."/>
            <person name="Futagami T."/>
            <person name="Toyoda A."/>
            <person name="Takaki Y."/>
            <person name="Nishi S."/>
            <person name="Hori S."/>
            <person name="Arai W."/>
            <person name="Tsubouchi T."/>
            <person name="Morono Y."/>
            <person name="Uchiyama I."/>
            <person name="Ito T."/>
            <person name="Fujiyama A."/>
            <person name="Inagaki F."/>
            <person name="Takami H."/>
        </authorList>
    </citation>
    <scope>NUCLEOTIDE SEQUENCE</scope>
    <source>
        <strain evidence="3">Expedition CK06-06</strain>
    </source>
</reference>
<evidence type="ECO:0000259" key="2">
    <source>
        <dbReference type="PROSITE" id="PS52039"/>
    </source>
</evidence>
<proteinExistence type="predicted"/>
<dbReference type="GO" id="GO:0005694">
    <property type="term" value="C:chromosome"/>
    <property type="evidence" value="ECO:0007669"/>
    <property type="project" value="InterPro"/>
</dbReference>
<organism evidence="3">
    <name type="scientific">marine sediment metagenome</name>
    <dbReference type="NCBI Taxonomy" id="412755"/>
    <lineage>
        <taxon>unclassified sequences</taxon>
        <taxon>metagenomes</taxon>
        <taxon>ecological metagenomes</taxon>
    </lineage>
</organism>
<dbReference type="PROSITE" id="PS52039">
    <property type="entry name" value="TOPO_IA_2"/>
    <property type="match status" value="1"/>
</dbReference>
<dbReference type="InterPro" id="IPR000380">
    <property type="entry name" value="Topo_IA"/>
</dbReference>
<keyword evidence="1" id="KW-0413">Isomerase</keyword>
<dbReference type="GO" id="GO:0003917">
    <property type="term" value="F:DNA topoisomerase type I (single strand cut, ATP-independent) activity"/>
    <property type="evidence" value="ECO:0007669"/>
    <property type="project" value="InterPro"/>
</dbReference>
<dbReference type="EMBL" id="BARU01002242">
    <property type="protein sequence ID" value="GAH25757.1"/>
    <property type="molecule type" value="Genomic_DNA"/>
</dbReference>
<dbReference type="Pfam" id="PF01131">
    <property type="entry name" value="Topoisom_bac"/>
    <property type="match status" value="1"/>
</dbReference>